<proteinExistence type="predicted"/>
<reference evidence="1" key="1">
    <citation type="submission" date="2023-07" db="EMBL/GenBank/DDBJ databases">
        <title>A chromosome-level genome assembly of Lolium multiflorum.</title>
        <authorList>
            <person name="Chen Y."/>
            <person name="Copetti D."/>
            <person name="Kolliker R."/>
            <person name="Studer B."/>
        </authorList>
    </citation>
    <scope>NUCLEOTIDE SEQUENCE</scope>
    <source>
        <strain evidence="1">02402/16</strain>
        <tissue evidence="1">Leaf</tissue>
    </source>
</reference>
<dbReference type="AlphaFoldDB" id="A0AAD8SDF3"/>
<sequence length="267" mass="29791">MGELLTEHDGGAVESMEMAPGHFPVPAECRNRDFCPPNWSFAMAAAPLESFWSFVKSVANKLPGWRASLLDRGGRLELVRATLSAIPIFAMMSLDLPAKTIIAIEKIIRGFLWKGRKDVKGGHCLVAWDNVCAPKEWSGLGVPNIRMMNLALRTRWLWLKRMDDSKPWKELNIQVPKVARQLFEGATYSVLGDGASTFFWTDNWLPHGQICELEPNLFEAVPTSAFRQRRVREGLAGSWLDDVPPGTRHVGCQRAFPTSRSSDGGCP</sequence>
<evidence type="ECO:0000313" key="2">
    <source>
        <dbReference type="Proteomes" id="UP001231189"/>
    </source>
</evidence>
<dbReference type="PANTHER" id="PTHR33116">
    <property type="entry name" value="REVERSE TRANSCRIPTASE ZINC-BINDING DOMAIN-CONTAINING PROTEIN-RELATED-RELATED"/>
    <property type="match status" value="1"/>
</dbReference>
<organism evidence="1 2">
    <name type="scientific">Lolium multiflorum</name>
    <name type="common">Italian ryegrass</name>
    <name type="synonym">Lolium perenne subsp. multiflorum</name>
    <dbReference type="NCBI Taxonomy" id="4521"/>
    <lineage>
        <taxon>Eukaryota</taxon>
        <taxon>Viridiplantae</taxon>
        <taxon>Streptophyta</taxon>
        <taxon>Embryophyta</taxon>
        <taxon>Tracheophyta</taxon>
        <taxon>Spermatophyta</taxon>
        <taxon>Magnoliopsida</taxon>
        <taxon>Liliopsida</taxon>
        <taxon>Poales</taxon>
        <taxon>Poaceae</taxon>
        <taxon>BOP clade</taxon>
        <taxon>Pooideae</taxon>
        <taxon>Poodae</taxon>
        <taxon>Poeae</taxon>
        <taxon>Poeae Chloroplast Group 2 (Poeae type)</taxon>
        <taxon>Loliodinae</taxon>
        <taxon>Loliinae</taxon>
        <taxon>Lolium</taxon>
    </lineage>
</organism>
<protein>
    <submittedName>
        <fullName evidence="1">Uncharacterized protein</fullName>
    </submittedName>
</protein>
<accession>A0AAD8SDF3</accession>
<keyword evidence="2" id="KW-1185">Reference proteome</keyword>
<evidence type="ECO:0000313" key="1">
    <source>
        <dbReference type="EMBL" id="KAK1650065.1"/>
    </source>
</evidence>
<dbReference type="EMBL" id="JAUUTY010000004">
    <property type="protein sequence ID" value="KAK1650065.1"/>
    <property type="molecule type" value="Genomic_DNA"/>
</dbReference>
<gene>
    <name evidence="1" type="ORF">QYE76_067870</name>
</gene>
<dbReference type="PANTHER" id="PTHR33116:SF78">
    <property type="entry name" value="OS12G0587133 PROTEIN"/>
    <property type="match status" value="1"/>
</dbReference>
<name>A0AAD8SDF3_LOLMU</name>
<dbReference type="Proteomes" id="UP001231189">
    <property type="component" value="Unassembled WGS sequence"/>
</dbReference>
<comment type="caution">
    <text evidence="1">The sequence shown here is derived from an EMBL/GenBank/DDBJ whole genome shotgun (WGS) entry which is preliminary data.</text>
</comment>